<dbReference type="GO" id="GO:0008932">
    <property type="term" value="F:lytic endotransglycosylase activity"/>
    <property type="evidence" value="ECO:0007669"/>
    <property type="project" value="UniProtKB-UniRule"/>
</dbReference>
<dbReference type="GO" id="GO:0071555">
    <property type="term" value="P:cell wall organization"/>
    <property type="evidence" value="ECO:0007669"/>
    <property type="project" value="UniProtKB-KW"/>
</dbReference>
<dbReference type="CDD" id="cd08010">
    <property type="entry name" value="MltG_like"/>
    <property type="match status" value="1"/>
</dbReference>
<protein>
    <recommendedName>
        <fullName evidence="7">Endolytic murein transglycosylase</fullName>
        <ecNumber evidence="7">4.2.2.29</ecNumber>
    </recommendedName>
    <alternativeName>
        <fullName evidence="7">Peptidoglycan lytic transglycosylase</fullName>
    </alternativeName>
    <alternativeName>
        <fullName evidence="7">Peptidoglycan polymerization terminase</fullName>
    </alternativeName>
</protein>
<dbReference type="AlphaFoldDB" id="A0A2M7XDH1"/>
<comment type="function">
    <text evidence="7">Functions as a peptidoglycan terminase that cleaves nascent peptidoglycan strands endolytically to terminate their elongation.</text>
</comment>
<feature type="site" description="Important for catalytic activity" evidence="7">
    <location>
        <position position="229"/>
    </location>
</feature>
<evidence type="ECO:0000256" key="4">
    <source>
        <dbReference type="ARBA" id="ARBA00023136"/>
    </source>
</evidence>
<reference evidence="9" key="1">
    <citation type="submission" date="2017-09" db="EMBL/GenBank/DDBJ databases">
        <title>Depth-based differentiation of microbial function through sediment-hosted aquifers and enrichment of novel symbionts in the deep terrestrial subsurface.</title>
        <authorList>
            <person name="Probst A.J."/>
            <person name="Ladd B."/>
            <person name="Jarett J.K."/>
            <person name="Geller-Mcgrath D.E."/>
            <person name="Sieber C.M.K."/>
            <person name="Emerson J.B."/>
            <person name="Anantharaman K."/>
            <person name="Thomas B.C."/>
            <person name="Malmstrom R."/>
            <person name="Stieglmeier M."/>
            <person name="Klingl A."/>
            <person name="Woyke T."/>
            <person name="Ryan C.M."/>
            <person name="Banfield J.F."/>
        </authorList>
    </citation>
    <scope>NUCLEOTIDE SEQUENCE [LARGE SCALE GENOMIC DNA]</scope>
</reference>
<gene>
    <name evidence="7" type="primary">mltG</name>
    <name evidence="8" type="ORF">CO174_01280</name>
</gene>
<dbReference type="Pfam" id="PF02618">
    <property type="entry name" value="YceG"/>
    <property type="match status" value="1"/>
</dbReference>
<dbReference type="PANTHER" id="PTHR30518">
    <property type="entry name" value="ENDOLYTIC MUREIN TRANSGLYCOSYLASE"/>
    <property type="match status" value="1"/>
</dbReference>
<keyword evidence="3 7" id="KW-1133">Transmembrane helix</keyword>
<name>A0A2M7XDH1_9BACT</name>
<comment type="catalytic activity">
    <reaction evidence="7">
        <text>a peptidoglycan chain = a peptidoglycan chain with N-acetyl-1,6-anhydromuramyl-[peptide] at the reducing end + a peptidoglycan chain with N-acetylglucosamine at the non-reducing end.</text>
        <dbReference type="EC" id="4.2.2.29"/>
    </reaction>
</comment>
<keyword evidence="6 7" id="KW-0961">Cell wall biogenesis/degradation</keyword>
<evidence type="ECO:0000256" key="7">
    <source>
        <dbReference type="HAMAP-Rule" id="MF_02065"/>
    </source>
</evidence>
<comment type="similarity">
    <text evidence="7">Belongs to the transglycosylase MltG family.</text>
</comment>
<keyword evidence="5 7" id="KW-0456">Lyase</keyword>
<comment type="caution">
    <text evidence="8">The sequence shown here is derived from an EMBL/GenBank/DDBJ whole genome shotgun (WGS) entry which is preliminary data.</text>
</comment>
<keyword evidence="4 7" id="KW-0472">Membrane</keyword>
<evidence type="ECO:0000256" key="3">
    <source>
        <dbReference type="ARBA" id="ARBA00022989"/>
    </source>
</evidence>
<keyword evidence="2 7" id="KW-0812">Transmembrane</keyword>
<accession>A0A2M7XDH1</accession>
<keyword evidence="1 7" id="KW-1003">Cell membrane</keyword>
<evidence type="ECO:0000256" key="6">
    <source>
        <dbReference type="ARBA" id="ARBA00023316"/>
    </source>
</evidence>
<dbReference type="EMBL" id="PFWU01000016">
    <property type="protein sequence ID" value="PJA45913.1"/>
    <property type="molecule type" value="Genomic_DNA"/>
</dbReference>
<sequence length="342" mass="37070">MAKFIGLVFGVVLVLAVILGGSLFWDSYVISPASDAESVEFVVEPGASVGEIAASLEEAGIMDGSFLFKVYVRLSGQQSFLQAGSISLTPGMNYSSIVDELTHANAFEIAVTFPEGLTVQQMGEVIAEAFEGVGDGDWAEVTGENGKQLLSSTELFAGIPQGHSLEGYLFPDTYRFRDDATATTIADTMVLTLKRRMAENDIVIPETLVFDNGMTLHEILTLASIVEREVRSGEDMAIVAGIFFTRMQIGMALQADSTVNYITGKDTPSISLEDSQIQSAYNTYQNLGLPPGPISNPGMNAIMAVLNPTDSDYLYFLTSEEGEVIYATTFDQHIANKYKYLY</sequence>
<dbReference type="Gene3D" id="3.30.1490.480">
    <property type="entry name" value="Endolytic murein transglycosylase"/>
    <property type="match status" value="1"/>
</dbReference>
<dbReference type="NCBIfam" id="TIGR00247">
    <property type="entry name" value="endolytic transglycosylase MltG"/>
    <property type="match status" value="1"/>
</dbReference>
<evidence type="ECO:0000313" key="8">
    <source>
        <dbReference type="EMBL" id="PJA45913.1"/>
    </source>
</evidence>
<dbReference type="GO" id="GO:0005886">
    <property type="term" value="C:plasma membrane"/>
    <property type="evidence" value="ECO:0007669"/>
    <property type="project" value="UniProtKB-UniRule"/>
</dbReference>
<dbReference type="InterPro" id="IPR003770">
    <property type="entry name" value="MLTG-like"/>
</dbReference>
<organism evidence="8 9">
    <name type="scientific">Candidatus Uhrbacteria bacterium CG_4_9_14_3_um_filter_50_9</name>
    <dbReference type="NCBI Taxonomy" id="1975035"/>
    <lineage>
        <taxon>Bacteria</taxon>
        <taxon>Candidatus Uhriibacteriota</taxon>
    </lineage>
</organism>
<evidence type="ECO:0000256" key="2">
    <source>
        <dbReference type="ARBA" id="ARBA00022692"/>
    </source>
</evidence>
<evidence type="ECO:0000256" key="1">
    <source>
        <dbReference type="ARBA" id="ARBA00022475"/>
    </source>
</evidence>
<evidence type="ECO:0000313" key="9">
    <source>
        <dbReference type="Proteomes" id="UP000229385"/>
    </source>
</evidence>
<dbReference type="GO" id="GO:0009252">
    <property type="term" value="P:peptidoglycan biosynthetic process"/>
    <property type="evidence" value="ECO:0007669"/>
    <property type="project" value="UniProtKB-UniRule"/>
</dbReference>
<evidence type="ECO:0000256" key="5">
    <source>
        <dbReference type="ARBA" id="ARBA00023239"/>
    </source>
</evidence>
<proteinExistence type="inferred from homology"/>
<dbReference type="HAMAP" id="MF_02065">
    <property type="entry name" value="MltG"/>
    <property type="match status" value="1"/>
</dbReference>
<dbReference type="Proteomes" id="UP000229385">
    <property type="component" value="Unassembled WGS sequence"/>
</dbReference>
<dbReference type="EC" id="4.2.2.29" evidence="7"/>
<dbReference type="PANTHER" id="PTHR30518:SF2">
    <property type="entry name" value="ENDOLYTIC MUREIN TRANSGLYCOSYLASE"/>
    <property type="match status" value="1"/>
</dbReference>